<comment type="subunit">
    <text evidence="6">Homodimer.</text>
</comment>
<evidence type="ECO:0000256" key="1">
    <source>
        <dbReference type="ARBA" id="ARBA00022517"/>
    </source>
</evidence>
<dbReference type="GO" id="GO:0004525">
    <property type="term" value="F:ribonuclease III activity"/>
    <property type="evidence" value="ECO:0007669"/>
    <property type="project" value="InterPro"/>
</dbReference>
<evidence type="ECO:0000313" key="9">
    <source>
        <dbReference type="Proteomes" id="UP000242520"/>
    </source>
</evidence>
<gene>
    <name evidence="6" type="primary">mrnC</name>
    <name evidence="8" type="ORF">SAMN02744040_01975</name>
</gene>
<evidence type="ECO:0000256" key="5">
    <source>
        <dbReference type="ARBA" id="ARBA00022801"/>
    </source>
</evidence>
<dbReference type="GO" id="GO:0006364">
    <property type="term" value="P:rRNA processing"/>
    <property type="evidence" value="ECO:0007669"/>
    <property type="project" value="UniProtKB-UniRule"/>
</dbReference>
<sequence length="131" mass="15234">MDNREVRSMSPLVLAYMGDAIYEVYVRDYLIRKYGMCKVNDLHKRAINFVKAKSQAFAVLSLEKELSSEEMYIVKRGRNQKSNTVPKNANVKDYRYATGFEALIGYLYLSGQNEKMEYIINRTIKIIEEIG</sequence>
<keyword evidence="6" id="KW-0699">rRNA-binding</keyword>
<dbReference type="EC" id="3.1.26.-" evidence="6"/>
<dbReference type="CDD" id="cd00593">
    <property type="entry name" value="RIBOc"/>
    <property type="match status" value="1"/>
</dbReference>
<accession>A0A1M5SZU2</accession>
<feature type="domain" description="RNase III" evidence="7">
    <location>
        <begin position="1"/>
        <end position="129"/>
    </location>
</feature>
<evidence type="ECO:0000256" key="4">
    <source>
        <dbReference type="ARBA" id="ARBA00022759"/>
    </source>
</evidence>
<reference evidence="9" key="1">
    <citation type="submission" date="2016-11" db="EMBL/GenBank/DDBJ databases">
        <authorList>
            <person name="Varghese N."/>
            <person name="Submissions S."/>
        </authorList>
    </citation>
    <scope>NUCLEOTIDE SEQUENCE [LARGE SCALE GENOMIC DNA]</scope>
    <source>
        <strain evidence="9">DSM 15285</strain>
    </source>
</reference>
<dbReference type="HAMAP" id="MF_01468">
    <property type="entry name" value="RNase_Mini_III"/>
    <property type="match status" value="1"/>
</dbReference>
<dbReference type="Proteomes" id="UP000242520">
    <property type="component" value="Unassembled WGS sequence"/>
</dbReference>
<proteinExistence type="inferred from homology"/>
<dbReference type="RefSeq" id="WP_072725979.1">
    <property type="nucleotide sequence ID" value="NZ_FQXH01000026.1"/>
</dbReference>
<evidence type="ECO:0000313" key="8">
    <source>
        <dbReference type="EMBL" id="SHH44031.1"/>
    </source>
</evidence>
<dbReference type="InterPro" id="IPR008226">
    <property type="entry name" value="Mini3_fam"/>
</dbReference>
<dbReference type="SMART" id="SM00535">
    <property type="entry name" value="RIBOc"/>
    <property type="match status" value="1"/>
</dbReference>
<evidence type="ECO:0000256" key="3">
    <source>
        <dbReference type="ARBA" id="ARBA00022722"/>
    </source>
</evidence>
<organism evidence="8 9">
    <name type="scientific">Tepidibacter thalassicus DSM 15285</name>
    <dbReference type="NCBI Taxonomy" id="1123350"/>
    <lineage>
        <taxon>Bacteria</taxon>
        <taxon>Bacillati</taxon>
        <taxon>Bacillota</taxon>
        <taxon>Clostridia</taxon>
        <taxon>Peptostreptococcales</taxon>
        <taxon>Peptostreptococcaceae</taxon>
        <taxon>Tepidibacter</taxon>
    </lineage>
</organism>
<dbReference type="Gene3D" id="1.10.1520.10">
    <property type="entry name" value="Ribonuclease III domain"/>
    <property type="match status" value="1"/>
</dbReference>
<evidence type="ECO:0000259" key="7">
    <source>
        <dbReference type="SMART" id="SM00535"/>
    </source>
</evidence>
<evidence type="ECO:0000256" key="6">
    <source>
        <dbReference type="HAMAP-Rule" id="MF_01468"/>
    </source>
</evidence>
<dbReference type="EMBL" id="FQXH01000026">
    <property type="protein sequence ID" value="SHH44031.1"/>
    <property type="molecule type" value="Genomic_DNA"/>
</dbReference>
<dbReference type="Pfam" id="PF00636">
    <property type="entry name" value="Ribonuclease_3"/>
    <property type="match status" value="1"/>
</dbReference>
<comment type="function">
    <text evidence="6">Involved in correct processing of both the 5' and 3' ends of 23S rRNA precursor. Processes 30S rRNA precursor transcript even in absence of ribonuclease 3 (Rnc); Rnc processes 30S rRNA into smaller rRNA precursors.</text>
</comment>
<name>A0A1M5SZU2_9FIRM</name>
<evidence type="ECO:0000256" key="2">
    <source>
        <dbReference type="ARBA" id="ARBA00022552"/>
    </source>
</evidence>
<keyword evidence="9" id="KW-1185">Reference proteome</keyword>
<dbReference type="PANTHER" id="PTHR34276">
    <property type="entry name" value="MINI-RIBONUCLEASE 3"/>
    <property type="match status" value="1"/>
</dbReference>
<dbReference type="SUPFAM" id="SSF69065">
    <property type="entry name" value="RNase III domain-like"/>
    <property type="match status" value="1"/>
</dbReference>
<keyword evidence="6" id="KW-0694">RNA-binding</keyword>
<keyword evidence="3 6" id="KW-0540">Nuclease</keyword>
<keyword evidence="2 6" id="KW-0698">rRNA processing</keyword>
<dbReference type="InterPro" id="IPR000999">
    <property type="entry name" value="RNase_III_dom"/>
</dbReference>
<comment type="subcellular location">
    <subcellularLocation>
        <location evidence="6">Cytoplasm</location>
    </subcellularLocation>
</comment>
<comment type="similarity">
    <text evidence="6">Belongs to the MrnC RNase family.</text>
</comment>
<dbReference type="STRING" id="1123350.SAMN02744040_01975"/>
<keyword evidence="4 6" id="KW-0255">Endonuclease</keyword>
<protein>
    <recommendedName>
        <fullName evidence="6">Mini-ribonuclease 3</fullName>
        <shortName evidence="6">Mini-3</shortName>
        <shortName evidence="6">Mini-RNase 3</shortName>
        <ecNumber evidence="6">3.1.26.-</ecNumber>
    </recommendedName>
    <alternativeName>
        <fullName evidence="6">Mini-RNase III</fullName>
        <shortName evidence="6">Mini-III</shortName>
    </alternativeName>
</protein>
<dbReference type="GO" id="GO:0005737">
    <property type="term" value="C:cytoplasm"/>
    <property type="evidence" value="ECO:0007669"/>
    <property type="project" value="UniProtKB-SubCell"/>
</dbReference>
<comment type="cofactor">
    <cofactor evidence="6">
        <name>Mg(2+)</name>
        <dbReference type="ChEBI" id="CHEBI:18420"/>
    </cofactor>
</comment>
<dbReference type="OrthoDB" id="46571at2"/>
<dbReference type="GO" id="GO:0019843">
    <property type="term" value="F:rRNA binding"/>
    <property type="evidence" value="ECO:0007669"/>
    <property type="project" value="UniProtKB-UniRule"/>
</dbReference>
<dbReference type="AlphaFoldDB" id="A0A1M5SZU2"/>
<feature type="active site" evidence="6">
    <location>
        <position position="19"/>
    </location>
</feature>
<dbReference type="PANTHER" id="PTHR34276:SF1">
    <property type="entry name" value="MINI-RIBONUCLEASE 3"/>
    <property type="match status" value="1"/>
</dbReference>
<dbReference type="PIRSF" id="PIRSF005520">
    <property type="entry name" value="UCP005520"/>
    <property type="match status" value="1"/>
</dbReference>
<keyword evidence="6" id="KW-0460">Magnesium</keyword>
<keyword evidence="6" id="KW-0963">Cytoplasm</keyword>
<dbReference type="InterPro" id="IPR036389">
    <property type="entry name" value="RNase_III_sf"/>
</dbReference>
<keyword evidence="5 6" id="KW-0378">Hydrolase</keyword>
<keyword evidence="1 6" id="KW-0690">Ribosome biogenesis</keyword>